<accession>A0ABC9VYH4</accession>
<sequence length="101" mass="11421">MVPGQLQPQLLLDQCLTEESRNSGLRSPSKIGILSQPTYPFQYKQSITKQGLTCGPLQIRGQTSRIWTRMATFVEADISVERRKVARILLTLFSQENNNAK</sequence>
<name>A0ABC9VYH4_GRUJA</name>
<evidence type="ECO:0000313" key="1">
    <source>
        <dbReference type="EMBL" id="GAB0178310.1"/>
    </source>
</evidence>
<proteinExistence type="predicted"/>
<dbReference type="Proteomes" id="UP001623348">
    <property type="component" value="Unassembled WGS sequence"/>
</dbReference>
<dbReference type="EMBL" id="BAAFJT010000001">
    <property type="protein sequence ID" value="GAB0178310.1"/>
    <property type="molecule type" value="Genomic_DNA"/>
</dbReference>
<gene>
    <name evidence="1" type="ORF">GRJ2_000296300</name>
</gene>
<organism evidence="1 2">
    <name type="scientific">Grus japonensis</name>
    <name type="common">Japanese crane</name>
    <name type="synonym">Red-crowned crane</name>
    <dbReference type="NCBI Taxonomy" id="30415"/>
    <lineage>
        <taxon>Eukaryota</taxon>
        <taxon>Metazoa</taxon>
        <taxon>Chordata</taxon>
        <taxon>Craniata</taxon>
        <taxon>Vertebrata</taxon>
        <taxon>Euteleostomi</taxon>
        <taxon>Archelosauria</taxon>
        <taxon>Archosauria</taxon>
        <taxon>Dinosauria</taxon>
        <taxon>Saurischia</taxon>
        <taxon>Theropoda</taxon>
        <taxon>Coelurosauria</taxon>
        <taxon>Aves</taxon>
        <taxon>Neognathae</taxon>
        <taxon>Neoaves</taxon>
        <taxon>Gruiformes</taxon>
        <taxon>Gruidae</taxon>
        <taxon>Grus</taxon>
    </lineage>
</organism>
<protein>
    <submittedName>
        <fullName evidence="1">Uncharacterized protein</fullName>
    </submittedName>
</protein>
<reference evidence="1 2" key="1">
    <citation type="submission" date="2024-06" db="EMBL/GenBank/DDBJ databases">
        <title>The draft genome of Grus japonensis, version 3.</title>
        <authorList>
            <person name="Nabeshima K."/>
            <person name="Suzuki S."/>
            <person name="Onuma M."/>
        </authorList>
    </citation>
    <scope>NUCLEOTIDE SEQUENCE [LARGE SCALE GENOMIC DNA]</scope>
    <source>
        <strain evidence="1 2">451A</strain>
    </source>
</reference>
<keyword evidence="2" id="KW-1185">Reference proteome</keyword>
<dbReference type="AlphaFoldDB" id="A0ABC9VYH4"/>
<evidence type="ECO:0000313" key="2">
    <source>
        <dbReference type="Proteomes" id="UP001623348"/>
    </source>
</evidence>
<comment type="caution">
    <text evidence="1">The sequence shown here is derived from an EMBL/GenBank/DDBJ whole genome shotgun (WGS) entry which is preliminary data.</text>
</comment>